<feature type="signal peptide" evidence="1">
    <location>
        <begin position="1"/>
        <end position="22"/>
    </location>
</feature>
<keyword evidence="3" id="KW-1185">Reference proteome</keyword>
<feature type="chain" id="PRO_5042021842" evidence="1">
    <location>
        <begin position="23"/>
        <end position="195"/>
    </location>
</feature>
<keyword evidence="1" id="KW-0732">Signal</keyword>
<protein>
    <submittedName>
        <fullName evidence="2">Uncharacterized protein</fullName>
    </submittedName>
</protein>
<name>A0AAD4R5Q0_9BILA</name>
<dbReference type="EMBL" id="JAKKPZ010000022">
    <property type="protein sequence ID" value="KAI1711397.1"/>
    <property type="molecule type" value="Genomic_DNA"/>
</dbReference>
<comment type="caution">
    <text evidence="2">The sequence shown here is derived from an EMBL/GenBank/DDBJ whole genome shotgun (WGS) entry which is preliminary data.</text>
</comment>
<organism evidence="2 3">
    <name type="scientific">Ditylenchus destructor</name>
    <dbReference type="NCBI Taxonomy" id="166010"/>
    <lineage>
        <taxon>Eukaryota</taxon>
        <taxon>Metazoa</taxon>
        <taxon>Ecdysozoa</taxon>
        <taxon>Nematoda</taxon>
        <taxon>Chromadorea</taxon>
        <taxon>Rhabditida</taxon>
        <taxon>Tylenchina</taxon>
        <taxon>Tylenchomorpha</taxon>
        <taxon>Sphaerularioidea</taxon>
        <taxon>Anguinidae</taxon>
        <taxon>Anguininae</taxon>
        <taxon>Ditylenchus</taxon>
    </lineage>
</organism>
<dbReference type="Proteomes" id="UP001201812">
    <property type="component" value="Unassembled WGS sequence"/>
</dbReference>
<accession>A0AAD4R5Q0</accession>
<sequence>MIKFLLPTVAISVAIFVSSTDAAYDVPIRINGVDITGNDAKMDLEKFNSGEEVLAAIKEKYGKRPELKNGFIIRYKKAKWDFYFTYLKGDYKKAIKTIERLDIEAVIVVKYLVERQVYHYQLKTDSILDFTKSVCDKLMFGQYLRALRDSLEFHKNDLEGDLFTKDNLDGAHTVYIKDPLFIKADKLTFHTVNDV</sequence>
<evidence type="ECO:0000313" key="2">
    <source>
        <dbReference type="EMBL" id="KAI1711397.1"/>
    </source>
</evidence>
<reference evidence="2" key="1">
    <citation type="submission" date="2022-01" db="EMBL/GenBank/DDBJ databases">
        <title>Genome Sequence Resource for Two Populations of Ditylenchus destructor, the Migratory Endoparasitic Phytonematode.</title>
        <authorList>
            <person name="Zhang H."/>
            <person name="Lin R."/>
            <person name="Xie B."/>
        </authorList>
    </citation>
    <scope>NUCLEOTIDE SEQUENCE</scope>
    <source>
        <strain evidence="2">BazhouSP</strain>
    </source>
</reference>
<evidence type="ECO:0000313" key="3">
    <source>
        <dbReference type="Proteomes" id="UP001201812"/>
    </source>
</evidence>
<gene>
    <name evidence="2" type="ORF">DdX_10277</name>
</gene>
<evidence type="ECO:0000256" key="1">
    <source>
        <dbReference type="SAM" id="SignalP"/>
    </source>
</evidence>
<proteinExistence type="predicted"/>
<dbReference type="AlphaFoldDB" id="A0AAD4R5Q0"/>